<dbReference type="PANTHER" id="PTHR43194">
    <property type="entry name" value="HYDROLASE ALPHA/BETA FOLD FAMILY"/>
    <property type="match status" value="1"/>
</dbReference>
<dbReference type="InterPro" id="IPR029058">
    <property type="entry name" value="AB_hydrolase_fold"/>
</dbReference>
<accession>A0A0S3EUG9</accession>
<dbReference type="AlphaFoldDB" id="A0A0S3EUG9"/>
<dbReference type="RefSeq" id="WP_030091690.1">
    <property type="nucleotide sequence ID" value="NZ_CP013264.1"/>
</dbReference>
<feature type="domain" description="Serine aminopeptidase S33" evidence="1">
    <location>
        <begin position="21"/>
        <end position="256"/>
    </location>
</feature>
<dbReference type="STRING" id="1332080.ATN00_00880"/>
<gene>
    <name evidence="2" type="ORF">ATN00_00880</name>
</gene>
<dbReference type="OrthoDB" id="9798884at2"/>
<dbReference type="InterPro" id="IPR050228">
    <property type="entry name" value="Carboxylesterase_BioH"/>
</dbReference>
<protein>
    <submittedName>
        <fullName evidence="2">Lysophospholipase</fullName>
    </submittedName>
</protein>
<name>A0A0S3EUG9_9SPHN</name>
<evidence type="ECO:0000313" key="3">
    <source>
        <dbReference type="Proteomes" id="UP000056968"/>
    </source>
</evidence>
<dbReference type="Pfam" id="PF12146">
    <property type="entry name" value="Hydrolase_4"/>
    <property type="match status" value="1"/>
</dbReference>
<evidence type="ECO:0000259" key="1">
    <source>
        <dbReference type="Pfam" id="PF12146"/>
    </source>
</evidence>
<dbReference type="Gene3D" id="3.40.50.1820">
    <property type="entry name" value="alpha/beta hydrolase"/>
    <property type="match status" value="1"/>
</dbReference>
<proteinExistence type="predicted"/>
<dbReference type="Proteomes" id="UP000056968">
    <property type="component" value="Chromosome"/>
</dbReference>
<sequence length="279" mass="30429">MLREAHILDEIYVHRYHGPDPSYAIVLCHGIGGHGGIYDRFCVPHAMRGVDIWSLDAPGHGQSTLNRPRGQWTLGEYADAAVMVAEHVAAETGLPVFVLGSSMGVAAGFSALHSDVVRGAILMGSPMVPQGPWMSDLAGPWQTEGVQQMLAASWPGRAARLDVSILFDFDEDYGYSGAGEQKRGDPWNTWSYDLSSWASLFTYQPKIPPSENRKPILMASGAEDPVFTPDVMETTARAIAGPVTFHCFEGGKHQLMLFSTERFSALVHEWVGEQLGSRA</sequence>
<reference evidence="2 3" key="1">
    <citation type="submission" date="2015-11" db="EMBL/GenBank/DDBJ databases">
        <title>A Two-component Flavoprotein Monooxygenase System MeaXY Responsible for para-Hydroxylation of 2-Methyl-6-ethylaniline and 2,6-Diethylaniline in Sphingobium baderi DE-13.</title>
        <authorList>
            <person name="Cheng M."/>
            <person name="Meng Q."/>
            <person name="Yang Y."/>
            <person name="Chu C."/>
            <person name="Yan X."/>
            <person name="He J."/>
            <person name="Li S."/>
        </authorList>
    </citation>
    <scope>NUCLEOTIDE SEQUENCE [LARGE SCALE GENOMIC DNA]</scope>
    <source>
        <strain evidence="2 3">DE-13</strain>
    </source>
</reference>
<dbReference type="EMBL" id="CP013264">
    <property type="protein sequence ID" value="ALR19078.1"/>
    <property type="molecule type" value="Genomic_DNA"/>
</dbReference>
<dbReference type="PANTHER" id="PTHR43194:SF2">
    <property type="entry name" value="PEROXISOMAL MEMBRANE PROTEIN LPX1"/>
    <property type="match status" value="1"/>
</dbReference>
<dbReference type="SUPFAM" id="SSF53474">
    <property type="entry name" value="alpha/beta-Hydrolases"/>
    <property type="match status" value="1"/>
</dbReference>
<keyword evidence="3" id="KW-1185">Reference proteome</keyword>
<evidence type="ECO:0000313" key="2">
    <source>
        <dbReference type="EMBL" id="ALR19078.1"/>
    </source>
</evidence>
<dbReference type="KEGG" id="sbd:ATN00_00880"/>
<dbReference type="InterPro" id="IPR022742">
    <property type="entry name" value="Hydrolase_4"/>
</dbReference>
<organism evidence="2 3">
    <name type="scientific">Sphingobium baderi</name>
    <dbReference type="NCBI Taxonomy" id="1332080"/>
    <lineage>
        <taxon>Bacteria</taxon>
        <taxon>Pseudomonadati</taxon>
        <taxon>Pseudomonadota</taxon>
        <taxon>Alphaproteobacteria</taxon>
        <taxon>Sphingomonadales</taxon>
        <taxon>Sphingomonadaceae</taxon>
        <taxon>Sphingobium</taxon>
    </lineage>
</organism>